<proteinExistence type="predicted"/>
<dbReference type="Gene3D" id="1.10.510.10">
    <property type="entry name" value="Transferase(Phosphotransferase) domain 1"/>
    <property type="match status" value="1"/>
</dbReference>
<dbReference type="InterPro" id="IPR011009">
    <property type="entry name" value="Kinase-like_dom_sf"/>
</dbReference>
<dbReference type="PROSITE" id="PS50011">
    <property type="entry name" value="PROTEIN_KINASE_DOM"/>
    <property type="match status" value="1"/>
</dbReference>
<gene>
    <name evidence="8" type="ORF">LTRI10_LOCUS39455</name>
</gene>
<dbReference type="PANTHER" id="PTHR47973">
    <property type="entry name" value="CYSTEINE-RICH RECEPTOR-LIKE PROTEIN KINASE 3"/>
    <property type="match status" value="1"/>
</dbReference>
<feature type="domain" description="Protein kinase" evidence="7">
    <location>
        <begin position="57"/>
        <end position="337"/>
    </location>
</feature>
<evidence type="ECO:0000256" key="3">
    <source>
        <dbReference type="ARBA" id="ARBA00022777"/>
    </source>
</evidence>
<dbReference type="InterPro" id="IPR017441">
    <property type="entry name" value="Protein_kinase_ATP_BS"/>
</dbReference>
<dbReference type="Gene3D" id="3.30.200.20">
    <property type="entry name" value="Phosphorylase Kinase, domain 1"/>
    <property type="match status" value="1"/>
</dbReference>
<dbReference type="SUPFAM" id="SSF56112">
    <property type="entry name" value="Protein kinase-like (PK-like)"/>
    <property type="match status" value="1"/>
</dbReference>
<evidence type="ECO:0000256" key="2">
    <source>
        <dbReference type="ARBA" id="ARBA00022741"/>
    </source>
</evidence>
<sequence>MCSNCGYVMKLKLCCLSCFFSPELYNPPPELVRKLCGEEGNLRIFSLQEVKLATQNFSSANKVGEGGFGSVYKGRLQDGSVVAVKVLSVEVESMRGEREFVSELSALSNLRHDNLVILQGCCVEGSDRYLVYEYMENNSLTHTLLGNEQNRMKFSWEARRHVSVGVARGIAYLHEEVKPHVLQRDIKASNILLDDHFTPKVSDFGLSTRTLRDNSSYVSTRVAGTLGYLAPECAVSGHLTCKSDVYGYGVLLVEIISGRSVVDFDVELGEHYLVQKAWSNFRAKKLLQIVDPALNMNYPEEEATRLLKISLLCVQETAKRRPTMSTVVQILSNEIELESYEISEPGHLSDLMGIRLHKRYTSQTSSSKSSTTTSLQSTAHF</sequence>
<evidence type="ECO:0000256" key="4">
    <source>
        <dbReference type="ARBA" id="ARBA00022840"/>
    </source>
</evidence>
<dbReference type="InterPro" id="IPR000719">
    <property type="entry name" value="Prot_kinase_dom"/>
</dbReference>
<dbReference type="InterPro" id="IPR001245">
    <property type="entry name" value="Ser-Thr/Tyr_kinase_cat_dom"/>
</dbReference>
<evidence type="ECO:0000313" key="9">
    <source>
        <dbReference type="Proteomes" id="UP001497516"/>
    </source>
</evidence>
<keyword evidence="2 5" id="KW-0547">Nucleotide-binding</keyword>
<dbReference type="FunFam" id="1.10.510.10:FF:001106">
    <property type="entry name" value="Probable LRR receptor-like serine/threonine-protein kinase At1g29720"/>
    <property type="match status" value="1"/>
</dbReference>
<dbReference type="Proteomes" id="UP001497516">
    <property type="component" value="Chromosome 7"/>
</dbReference>
<organism evidence="8 9">
    <name type="scientific">Linum trigynum</name>
    <dbReference type="NCBI Taxonomy" id="586398"/>
    <lineage>
        <taxon>Eukaryota</taxon>
        <taxon>Viridiplantae</taxon>
        <taxon>Streptophyta</taxon>
        <taxon>Embryophyta</taxon>
        <taxon>Tracheophyta</taxon>
        <taxon>Spermatophyta</taxon>
        <taxon>Magnoliopsida</taxon>
        <taxon>eudicotyledons</taxon>
        <taxon>Gunneridae</taxon>
        <taxon>Pentapetalae</taxon>
        <taxon>rosids</taxon>
        <taxon>fabids</taxon>
        <taxon>Malpighiales</taxon>
        <taxon>Linaceae</taxon>
        <taxon>Linum</taxon>
    </lineage>
</organism>
<dbReference type="CDD" id="cd14066">
    <property type="entry name" value="STKc_IRAK"/>
    <property type="match status" value="1"/>
</dbReference>
<evidence type="ECO:0000256" key="6">
    <source>
        <dbReference type="SAM" id="MobiDB-lite"/>
    </source>
</evidence>
<dbReference type="SMART" id="SM00220">
    <property type="entry name" value="S_TKc"/>
    <property type="match status" value="1"/>
</dbReference>
<dbReference type="EMBL" id="OZ034820">
    <property type="protein sequence ID" value="CAL1399264.1"/>
    <property type="molecule type" value="Genomic_DNA"/>
</dbReference>
<dbReference type="Pfam" id="PF07714">
    <property type="entry name" value="PK_Tyr_Ser-Thr"/>
    <property type="match status" value="1"/>
</dbReference>
<dbReference type="GO" id="GO:0005524">
    <property type="term" value="F:ATP binding"/>
    <property type="evidence" value="ECO:0007669"/>
    <property type="project" value="UniProtKB-UniRule"/>
</dbReference>
<keyword evidence="4 5" id="KW-0067">ATP-binding</keyword>
<dbReference type="GO" id="GO:0004672">
    <property type="term" value="F:protein kinase activity"/>
    <property type="evidence" value="ECO:0007669"/>
    <property type="project" value="InterPro"/>
</dbReference>
<keyword evidence="3" id="KW-0418">Kinase</keyword>
<dbReference type="AlphaFoldDB" id="A0AAV2FMT1"/>
<evidence type="ECO:0000256" key="5">
    <source>
        <dbReference type="PROSITE-ProRule" id="PRU10141"/>
    </source>
</evidence>
<keyword evidence="9" id="KW-1185">Reference proteome</keyword>
<dbReference type="PROSITE" id="PS00107">
    <property type="entry name" value="PROTEIN_KINASE_ATP"/>
    <property type="match status" value="1"/>
</dbReference>
<name>A0AAV2FMT1_9ROSI</name>
<accession>A0AAV2FMT1</accession>
<feature type="region of interest" description="Disordered" evidence="6">
    <location>
        <begin position="362"/>
        <end position="381"/>
    </location>
</feature>
<keyword evidence="1" id="KW-0808">Transferase</keyword>
<evidence type="ECO:0000256" key="1">
    <source>
        <dbReference type="ARBA" id="ARBA00022679"/>
    </source>
</evidence>
<evidence type="ECO:0000259" key="7">
    <source>
        <dbReference type="PROSITE" id="PS50011"/>
    </source>
</evidence>
<evidence type="ECO:0000313" key="8">
    <source>
        <dbReference type="EMBL" id="CAL1399264.1"/>
    </source>
</evidence>
<dbReference type="InterPro" id="IPR052059">
    <property type="entry name" value="CR_Ser/Thr_kinase"/>
</dbReference>
<dbReference type="FunFam" id="3.30.200.20:FF:000421">
    <property type="entry name" value="Serine/threonine-protein kinase receptor"/>
    <property type="match status" value="1"/>
</dbReference>
<reference evidence="8 9" key="1">
    <citation type="submission" date="2024-04" db="EMBL/GenBank/DDBJ databases">
        <authorList>
            <person name="Fracassetti M."/>
        </authorList>
    </citation>
    <scope>NUCLEOTIDE SEQUENCE [LARGE SCALE GENOMIC DNA]</scope>
</reference>
<protein>
    <recommendedName>
        <fullName evidence="7">Protein kinase domain-containing protein</fullName>
    </recommendedName>
</protein>
<feature type="binding site" evidence="5">
    <location>
        <position position="85"/>
    </location>
    <ligand>
        <name>ATP</name>
        <dbReference type="ChEBI" id="CHEBI:30616"/>
    </ligand>
</feature>